<dbReference type="Gene3D" id="3.40.50.510">
    <property type="entry name" value="Phosphotransferase system, mannose-type IIA component"/>
    <property type="match status" value="1"/>
</dbReference>
<dbReference type="Proteomes" id="UP000250223">
    <property type="component" value="Unassembled WGS sequence"/>
</dbReference>
<accession>A0A2X2VU43</accession>
<dbReference type="PANTHER" id="PTHR38594:SF1">
    <property type="entry name" value="PEP-DEPENDENT DIHYDROXYACETONE KINASE, PHOSPHORYL DONOR SUBUNIT DHAM"/>
    <property type="match status" value="1"/>
</dbReference>
<dbReference type="SUPFAM" id="SSF53062">
    <property type="entry name" value="PTS system fructose IIA component-like"/>
    <property type="match status" value="1"/>
</dbReference>
<dbReference type="EMBL" id="UAWC01000001">
    <property type="protein sequence ID" value="SQB32796.1"/>
    <property type="molecule type" value="Genomic_DNA"/>
</dbReference>
<dbReference type="GO" id="GO:0009401">
    <property type="term" value="P:phosphoenolpyruvate-dependent sugar phosphotransferase system"/>
    <property type="evidence" value="ECO:0007669"/>
    <property type="project" value="InterPro"/>
</dbReference>
<dbReference type="InterPro" id="IPR039643">
    <property type="entry name" value="DhaM"/>
</dbReference>
<dbReference type="PANTHER" id="PTHR38594">
    <property type="entry name" value="PEP-DEPENDENT DIHYDROXYACETONE KINASE, PHOSPHORYL DONOR SUBUNIT DHAM"/>
    <property type="match status" value="1"/>
</dbReference>
<feature type="domain" description="PTS EIIA type-4" evidence="6">
    <location>
        <begin position="1"/>
        <end position="129"/>
    </location>
</feature>
<evidence type="ECO:0000256" key="3">
    <source>
        <dbReference type="ARBA" id="ARBA00012095"/>
    </source>
</evidence>
<dbReference type="GO" id="GO:0016020">
    <property type="term" value="C:membrane"/>
    <property type="evidence" value="ECO:0007669"/>
    <property type="project" value="InterPro"/>
</dbReference>
<dbReference type="PROSITE" id="PS51096">
    <property type="entry name" value="PTS_EIIA_TYPE_4"/>
    <property type="match status" value="1"/>
</dbReference>
<comment type="subunit">
    <text evidence="5">Homodimer. The dihydroxyacetone kinase complex is composed of a homodimer of DhaM, a homodimer of DhaK and the subunit DhaL.</text>
</comment>
<evidence type="ECO:0000259" key="6">
    <source>
        <dbReference type="PROSITE" id="PS51096"/>
    </source>
</evidence>
<dbReference type="GO" id="GO:0019563">
    <property type="term" value="P:glycerol catabolic process"/>
    <property type="evidence" value="ECO:0007669"/>
    <property type="project" value="InterPro"/>
</dbReference>
<organism evidence="7 8">
    <name type="scientific">Clostridium cochlearium</name>
    <dbReference type="NCBI Taxonomy" id="1494"/>
    <lineage>
        <taxon>Bacteria</taxon>
        <taxon>Bacillati</taxon>
        <taxon>Bacillota</taxon>
        <taxon>Clostridia</taxon>
        <taxon>Eubacteriales</taxon>
        <taxon>Clostridiaceae</taxon>
        <taxon>Clostridium</taxon>
    </lineage>
</organism>
<name>A0A2X2VU43_CLOCO</name>
<reference evidence="7 8" key="1">
    <citation type="submission" date="2018-06" db="EMBL/GenBank/DDBJ databases">
        <authorList>
            <consortium name="Pathogen Informatics"/>
            <person name="Doyle S."/>
        </authorList>
    </citation>
    <scope>NUCLEOTIDE SEQUENCE [LARGE SCALE GENOMIC DNA]</scope>
    <source>
        <strain evidence="7 8">NCTC13028</strain>
    </source>
</reference>
<dbReference type="InterPro" id="IPR036662">
    <property type="entry name" value="PTS_EIIA_man-typ_sf"/>
</dbReference>
<evidence type="ECO:0000256" key="2">
    <source>
        <dbReference type="ARBA" id="ARBA00002788"/>
    </source>
</evidence>
<dbReference type="RefSeq" id="WP_096635376.1">
    <property type="nucleotide sequence ID" value="NZ_CP173238.1"/>
</dbReference>
<keyword evidence="4 7" id="KW-0808">Transferase</keyword>
<dbReference type="AlphaFoldDB" id="A0A2X2VU43"/>
<dbReference type="GO" id="GO:0047324">
    <property type="term" value="F:phosphoenolpyruvate-glycerone phosphotransferase activity"/>
    <property type="evidence" value="ECO:0007669"/>
    <property type="project" value="UniProtKB-EC"/>
</dbReference>
<proteinExistence type="predicted"/>
<dbReference type="EC" id="2.7.1.121" evidence="3"/>
<dbReference type="InterPro" id="IPR004701">
    <property type="entry name" value="PTS_EIIA_man-typ"/>
</dbReference>
<gene>
    <name evidence="7" type="primary">dhaM</name>
    <name evidence="7" type="ORF">NCTC13028_00006</name>
</gene>
<dbReference type="NCBIfam" id="TIGR02364">
    <property type="entry name" value="dha_pts"/>
    <property type="match status" value="1"/>
</dbReference>
<evidence type="ECO:0000256" key="1">
    <source>
        <dbReference type="ARBA" id="ARBA00001113"/>
    </source>
</evidence>
<evidence type="ECO:0000256" key="5">
    <source>
        <dbReference type="ARBA" id="ARBA00046577"/>
    </source>
</evidence>
<sequence length="129" mass="13928">MVGMVIVSHSNKIAEGVKELSLQMAPDVPIASAGGTKDGRIGTDIDLILRAIDKVYSDEGVIILFDLGSALMNAEMALEFLPEDRREKVEIVDTALVEGAITAAVEISMEKNMKDIIKEIEVMKLGKKA</sequence>
<evidence type="ECO:0000313" key="8">
    <source>
        <dbReference type="Proteomes" id="UP000250223"/>
    </source>
</evidence>
<evidence type="ECO:0000256" key="4">
    <source>
        <dbReference type="ARBA" id="ARBA00022679"/>
    </source>
</evidence>
<protein>
    <recommendedName>
        <fullName evidence="3">phosphoenolpyruvate--glycerone phosphotransferase</fullName>
        <ecNumber evidence="3">2.7.1.121</ecNumber>
    </recommendedName>
</protein>
<evidence type="ECO:0000313" key="7">
    <source>
        <dbReference type="EMBL" id="SQB32796.1"/>
    </source>
</evidence>
<comment type="function">
    <text evidence="2">Component of the dihydroxyacetone kinase complex, which is responsible for the phosphoenolpyruvate (PEP)-dependent phosphorylation of dihydroxyacetone. DhaM serves as the phosphoryl donor. Is phosphorylated by phosphoenolpyruvate in an EI- and HPr-dependent reaction, and a phosphorelay system on histidine residues finally leads to phosphoryl transfer to DhaL and dihydroxyacetone.</text>
</comment>
<comment type="catalytic activity">
    <reaction evidence="1">
        <text>dihydroxyacetone + phosphoenolpyruvate = dihydroxyacetone phosphate + pyruvate</text>
        <dbReference type="Rhea" id="RHEA:18381"/>
        <dbReference type="ChEBI" id="CHEBI:15361"/>
        <dbReference type="ChEBI" id="CHEBI:16016"/>
        <dbReference type="ChEBI" id="CHEBI:57642"/>
        <dbReference type="ChEBI" id="CHEBI:58702"/>
        <dbReference type="EC" id="2.7.1.121"/>
    </reaction>
</comment>
<dbReference type="InterPro" id="IPR012844">
    <property type="entry name" value="DhaM_N"/>
</dbReference>
<dbReference type="Pfam" id="PF03610">
    <property type="entry name" value="EIIA-man"/>
    <property type="match status" value="1"/>
</dbReference>